<evidence type="ECO:0000313" key="1">
    <source>
        <dbReference type="EMBL" id="MEQ2237104.1"/>
    </source>
</evidence>
<dbReference type="Proteomes" id="UP001482620">
    <property type="component" value="Unassembled WGS sequence"/>
</dbReference>
<organism evidence="1 2">
    <name type="scientific">Ilyodon furcidens</name>
    <name type="common">goldbreast splitfin</name>
    <dbReference type="NCBI Taxonomy" id="33524"/>
    <lineage>
        <taxon>Eukaryota</taxon>
        <taxon>Metazoa</taxon>
        <taxon>Chordata</taxon>
        <taxon>Craniata</taxon>
        <taxon>Vertebrata</taxon>
        <taxon>Euteleostomi</taxon>
        <taxon>Actinopterygii</taxon>
        <taxon>Neopterygii</taxon>
        <taxon>Teleostei</taxon>
        <taxon>Neoteleostei</taxon>
        <taxon>Acanthomorphata</taxon>
        <taxon>Ovalentaria</taxon>
        <taxon>Atherinomorphae</taxon>
        <taxon>Cyprinodontiformes</taxon>
        <taxon>Goodeidae</taxon>
        <taxon>Ilyodon</taxon>
    </lineage>
</organism>
<gene>
    <name evidence="1" type="ORF">ILYODFUR_019596</name>
</gene>
<proteinExistence type="predicted"/>
<evidence type="ECO:0000313" key="2">
    <source>
        <dbReference type="Proteomes" id="UP001482620"/>
    </source>
</evidence>
<reference evidence="1 2" key="1">
    <citation type="submission" date="2021-06" db="EMBL/GenBank/DDBJ databases">
        <authorList>
            <person name="Palmer J.M."/>
        </authorList>
    </citation>
    <scope>NUCLEOTIDE SEQUENCE [LARGE SCALE GENOMIC DNA]</scope>
    <source>
        <strain evidence="2">if_2019</strain>
        <tissue evidence="1">Muscle</tissue>
    </source>
</reference>
<protein>
    <submittedName>
        <fullName evidence="1">Uncharacterized protein</fullName>
    </submittedName>
</protein>
<accession>A0ABV0TX66</accession>
<keyword evidence="2" id="KW-1185">Reference proteome</keyword>
<comment type="caution">
    <text evidence="1">The sequence shown here is derived from an EMBL/GenBank/DDBJ whole genome shotgun (WGS) entry which is preliminary data.</text>
</comment>
<sequence>MKRTIRALMHGTQQQPQVTIMAAKIAIEIINDMTKPFHLPNISVNHCSNALSIPECSCIVLLRVLNPSKARVTDPSGAVLLGIKVQHISPNMAQTPLFSKPAAT</sequence>
<dbReference type="EMBL" id="JAHRIQ010048312">
    <property type="protein sequence ID" value="MEQ2237104.1"/>
    <property type="molecule type" value="Genomic_DNA"/>
</dbReference>
<name>A0ABV0TX66_9TELE</name>